<dbReference type="OrthoDB" id="5326346at2759"/>
<evidence type="ECO:0008006" key="4">
    <source>
        <dbReference type="Google" id="ProtNLM"/>
    </source>
</evidence>
<evidence type="ECO:0000313" key="2">
    <source>
        <dbReference type="EMBL" id="KAH7269270.1"/>
    </source>
</evidence>
<comment type="caution">
    <text evidence="2">The sequence shown here is derived from an EMBL/GenBank/DDBJ whole genome shotgun (WGS) entry which is preliminary data.</text>
</comment>
<keyword evidence="3" id="KW-1185">Reference proteome</keyword>
<reference evidence="2" key="1">
    <citation type="journal article" date="2021" name="Nat. Commun.">
        <title>Genetic determinants of endophytism in the Arabidopsis root mycobiome.</title>
        <authorList>
            <person name="Mesny F."/>
            <person name="Miyauchi S."/>
            <person name="Thiergart T."/>
            <person name="Pickel B."/>
            <person name="Atanasova L."/>
            <person name="Karlsson M."/>
            <person name="Huettel B."/>
            <person name="Barry K.W."/>
            <person name="Haridas S."/>
            <person name="Chen C."/>
            <person name="Bauer D."/>
            <person name="Andreopoulos W."/>
            <person name="Pangilinan J."/>
            <person name="LaButti K."/>
            <person name="Riley R."/>
            <person name="Lipzen A."/>
            <person name="Clum A."/>
            <person name="Drula E."/>
            <person name="Henrissat B."/>
            <person name="Kohler A."/>
            <person name="Grigoriev I.V."/>
            <person name="Martin F.M."/>
            <person name="Hacquard S."/>
        </authorList>
    </citation>
    <scope>NUCLEOTIDE SEQUENCE</scope>
    <source>
        <strain evidence="2">MPI-CAGE-AT-0023</strain>
    </source>
</reference>
<evidence type="ECO:0000256" key="1">
    <source>
        <dbReference type="SAM" id="MobiDB-lite"/>
    </source>
</evidence>
<name>A0A9P9KVR8_FUSRE</name>
<dbReference type="AlphaFoldDB" id="A0A9P9KVR8"/>
<protein>
    <recommendedName>
        <fullName evidence="4">BTB domain-containing protein</fullName>
    </recommendedName>
</protein>
<gene>
    <name evidence="2" type="ORF">BKA55DRAFT_531927</name>
</gene>
<dbReference type="RefSeq" id="XP_046056038.1">
    <property type="nucleotide sequence ID" value="XM_046189264.1"/>
</dbReference>
<sequence length="330" mass="37298">MTVITHHIAPDGDLYIALKEPNTQKVLPDVSLANTSGICHNEEPVDIRLRVSSGYMILASPVIKKMLHGPWSKNAEPVSPESDTTSPSSSTSAREVSTIGWNADALVALLNIIHGRHSNVPEEVNLSFFADFAVIADYYQCDRAVLFAPILCWVSSWHRAFADMAMLIWKHGEGLDLVKTYDLPIAEIIENLDTKRQEAINAVLEELNNIVEELQDDQTDDTAWDGWGGEPTDHRRRCTALGSALREKRRMDKLDPPLTVPYIGYSFSKVIKMVNGFRKLDNRVEYVTEDGIEQWQVPTEQEDRPKQRLKNKVDITLSDIEWLSLANFRD</sequence>
<proteinExistence type="predicted"/>
<feature type="compositionally biased region" description="Low complexity" evidence="1">
    <location>
        <begin position="76"/>
        <end position="93"/>
    </location>
</feature>
<dbReference type="GeneID" id="70219218"/>
<dbReference type="Proteomes" id="UP000720189">
    <property type="component" value="Unassembled WGS sequence"/>
</dbReference>
<feature type="region of interest" description="Disordered" evidence="1">
    <location>
        <begin position="74"/>
        <end position="93"/>
    </location>
</feature>
<organism evidence="2 3">
    <name type="scientific">Fusarium redolens</name>
    <dbReference type="NCBI Taxonomy" id="48865"/>
    <lineage>
        <taxon>Eukaryota</taxon>
        <taxon>Fungi</taxon>
        <taxon>Dikarya</taxon>
        <taxon>Ascomycota</taxon>
        <taxon>Pezizomycotina</taxon>
        <taxon>Sordariomycetes</taxon>
        <taxon>Hypocreomycetidae</taxon>
        <taxon>Hypocreales</taxon>
        <taxon>Nectriaceae</taxon>
        <taxon>Fusarium</taxon>
        <taxon>Fusarium redolens species complex</taxon>
    </lineage>
</organism>
<accession>A0A9P9KVR8</accession>
<dbReference type="EMBL" id="JAGMUX010000001">
    <property type="protein sequence ID" value="KAH7269270.1"/>
    <property type="molecule type" value="Genomic_DNA"/>
</dbReference>
<evidence type="ECO:0000313" key="3">
    <source>
        <dbReference type="Proteomes" id="UP000720189"/>
    </source>
</evidence>